<keyword evidence="2" id="KW-1185">Reference proteome</keyword>
<reference evidence="3" key="1">
    <citation type="submission" date="2025-08" db="UniProtKB">
        <authorList>
            <consortium name="RefSeq"/>
        </authorList>
    </citation>
    <scope>IDENTIFICATION</scope>
    <source>
        <tissue evidence="3">Gonads</tissue>
    </source>
</reference>
<accession>A0A6J2Y8D6</accession>
<feature type="compositionally biased region" description="Polar residues" evidence="1">
    <location>
        <begin position="9"/>
        <end position="20"/>
    </location>
</feature>
<dbReference type="InParanoid" id="A0A6J2Y8D6"/>
<dbReference type="Proteomes" id="UP000504635">
    <property type="component" value="Unplaced"/>
</dbReference>
<evidence type="ECO:0000256" key="1">
    <source>
        <dbReference type="SAM" id="MobiDB-lite"/>
    </source>
</evidence>
<organism evidence="2 3">
    <name type="scientific">Sitophilus oryzae</name>
    <name type="common">Rice weevil</name>
    <name type="synonym">Curculio oryzae</name>
    <dbReference type="NCBI Taxonomy" id="7048"/>
    <lineage>
        <taxon>Eukaryota</taxon>
        <taxon>Metazoa</taxon>
        <taxon>Ecdysozoa</taxon>
        <taxon>Arthropoda</taxon>
        <taxon>Hexapoda</taxon>
        <taxon>Insecta</taxon>
        <taxon>Pterygota</taxon>
        <taxon>Neoptera</taxon>
        <taxon>Endopterygota</taxon>
        <taxon>Coleoptera</taxon>
        <taxon>Polyphaga</taxon>
        <taxon>Cucujiformia</taxon>
        <taxon>Curculionidae</taxon>
        <taxon>Dryophthorinae</taxon>
        <taxon>Sitophilus</taxon>
    </lineage>
</organism>
<sequence>MFFTCCVRRTSNAENESPTKQPLPDINYLSKSSSPVDIMNRTNKYEISNNRTKQELILQPNFKRTRQSSNNASLRSVQSFYSCKSGDEDYFSVCSDSSSFKDANFKE</sequence>
<dbReference type="RefSeq" id="XP_030759404.1">
    <property type="nucleotide sequence ID" value="XM_030903544.1"/>
</dbReference>
<feature type="region of interest" description="Disordered" evidence="1">
    <location>
        <begin position="9"/>
        <end position="28"/>
    </location>
</feature>
<dbReference type="AlphaFoldDB" id="A0A6J2Y8D6"/>
<name>A0A6J2Y8D6_SITOR</name>
<protein>
    <submittedName>
        <fullName evidence="3">Uncharacterized protein LOC115884841 isoform X1</fullName>
    </submittedName>
</protein>
<proteinExistence type="predicted"/>
<evidence type="ECO:0000313" key="3">
    <source>
        <dbReference type="RefSeq" id="XP_030759404.1"/>
    </source>
</evidence>
<evidence type="ECO:0000313" key="2">
    <source>
        <dbReference type="Proteomes" id="UP000504635"/>
    </source>
</evidence>
<gene>
    <name evidence="3" type="primary">LOC115884841</name>
</gene>
<dbReference type="GeneID" id="115884841"/>
<dbReference type="KEGG" id="soy:115884841"/>